<proteinExistence type="predicted"/>
<keyword evidence="3" id="KW-1185">Reference proteome</keyword>
<dbReference type="Proteomes" id="UP001219525">
    <property type="component" value="Unassembled WGS sequence"/>
</dbReference>
<evidence type="ECO:0000313" key="2">
    <source>
        <dbReference type="EMBL" id="KAJ7203811.1"/>
    </source>
</evidence>
<sequence>MSTGSRRKCNTCSIHCPAPPKEFQPPGSPCPPALLITNCVPSDAQIKEINNFIGSVEAEISIIDDHIAQVQHTLDRLGAQRAKLQDVVKSHRCVVSTTRRLPRDILGEIFSQYLGAVASHAHSPSALLHLLGVCEQWRMTVLTSPLLWRHVSLNINE</sequence>
<reference evidence="2" key="1">
    <citation type="submission" date="2023-03" db="EMBL/GenBank/DDBJ databases">
        <title>Massive genome expansion in bonnet fungi (Mycena s.s.) driven by repeated elements and novel gene families across ecological guilds.</title>
        <authorList>
            <consortium name="Lawrence Berkeley National Laboratory"/>
            <person name="Harder C.B."/>
            <person name="Miyauchi S."/>
            <person name="Viragh M."/>
            <person name="Kuo A."/>
            <person name="Thoen E."/>
            <person name="Andreopoulos B."/>
            <person name="Lu D."/>
            <person name="Skrede I."/>
            <person name="Drula E."/>
            <person name="Henrissat B."/>
            <person name="Morin E."/>
            <person name="Kohler A."/>
            <person name="Barry K."/>
            <person name="LaButti K."/>
            <person name="Morin E."/>
            <person name="Salamov A."/>
            <person name="Lipzen A."/>
            <person name="Mereny Z."/>
            <person name="Hegedus B."/>
            <person name="Baldrian P."/>
            <person name="Stursova M."/>
            <person name="Weitz H."/>
            <person name="Taylor A."/>
            <person name="Grigoriev I.V."/>
            <person name="Nagy L.G."/>
            <person name="Martin F."/>
            <person name="Kauserud H."/>
        </authorList>
    </citation>
    <scope>NUCLEOTIDE SEQUENCE</scope>
    <source>
        <strain evidence="2">9144</strain>
    </source>
</reference>
<evidence type="ECO:0000259" key="1">
    <source>
        <dbReference type="Pfam" id="PF12937"/>
    </source>
</evidence>
<name>A0AAD6V6G0_9AGAR</name>
<accession>A0AAD6V6G0</accession>
<dbReference type="Gene3D" id="1.20.1280.50">
    <property type="match status" value="1"/>
</dbReference>
<feature type="non-terminal residue" evidence="2">
    <location>
        <position position="157"/>
    </location>
</feature>
<dbReference type="InterPro" id="IPR001810">
    <property type="entry name" value="F-box_dom"/>
</dbReference>
<feature type="domain" description="F-box" evidence="1">
    <location>
        <begin position="100"/>
        <end position="153"/>
    </location>
</feature>
<dbReference type="AlphaFoldDB" id="A0AAD6V6G0"/>
<dbReference type="Pfam" id="PF12937">
    <property type="entry name" value="F-box-like"/>
    <property type="match status" value="1"/>
</dbReference>
<evidence type="ECO:0000313" key="3">
    <source>
        <dbReference type="Proteomes" id="UP001219525"/>
    </source>
</evidence>
<organism evidence="2 3">
    <name type="scientific">Mycena pura</name>
    <dbReference type="NCBI Taxonomy" id="153505"/>
    <lineage>
        <taxon>Eukaryota</taxon>
        <taxon>Fungi</taxon>
        <taxon>Dikarya</taxon>
        <taxon>Basidiomycota</taxon>
        <taxon>Agaricomycotina</taxon>
        <taxon>Agaricomycetes</taxon>
        <taxon>Agaricomycetidae</taxon>
        <taxon>Agaricales</taxon>
        <taxon>Marasmiineae</taxon>
        <taxon>Mycenaceae</taxon>
        <taxon>Mycena</taxon>
    </lineage>
</organism>
<dbReference type="EMBL" id="JARJCW010000049">
    <property type="protein sequence ID" value="KAJ7203811.1"/>
    <property type="molecule type" value="Genomic_DNA"/>
</dbReference>
<protein>
    <recommendedName>
        <fullName evidence="1">F-box domain-containing protein</fullName>
    </recommendedName>
</protein>
<gene>
    <name evidence="2" type="ORF">GGX14DRAFT_501362</name>
</gene>
<comment type="caution">
    <text evidence="2">The sequence shown here is derived from an EMBL/GenBank/DDBJ whole genome shotgun (WGS) entry which is preliminary data.</text>
</comment>